<dbReference type="Proteomes" id="UP000548423">
    <property type="component" value="Unassembled WGS sequence"/>
</dbReference>
<dbReference type="CDD" id="cd00397">
    <property type="entry name" value="DNA_BRE_C"/>
    <property type="match status" value="1"/>
</dbReference>
<dbReference type="PROSITE" id="PS51900">
    <property type="entry name" value="CB"/>
    <property type="match status" value="1"/>
</dbReference>
<feature type="compositionally biased region" description="Basic and acidic residues" evidence="5">
    <location>
        <begin position="15"/>
        <end position="26"/>
    </location>
</feature>
<accession>A0A852TAB7</accession>
<evidence type="ECO:0000259" key="6">
    <source>
        <dbReference type="PROSITE" id="PS51898"/>
    </source>
</evidence>
<reference evidence="9" key="2">
    <citation type="submission" date="2020-08" db="EMBL/GenBank/DDBJ databases">
        <title>The Agave Microbiome: Exploring the role of microbial communities in plant adaptations to desert environments.</title>
        <authorList>
            <person name="Partida-Martinez L.P."/>
        </authorList>
    </citation>
    <scope>NUCLEOTIDE SEQUENCE [LARGE SCALE GENOMIC DNA]</scope>
    <source>
        <strain evidence="9">AT2.8</strain>
    </source>
</reference>
<sequence length="354" mass="41656">MGRTFIAQRGQTKSTNDRQFRHDRQTPDVRHTIQDAVKIFIHAKEAEGLRKSTIKGYYDTVRYFRDWLNNDIEYIDEITSTLLRSYIYYLKKDRLPYQGDKQRERTKKGLSIYTINIRLRNIKAIFRFLSEEGILTKNPSSNIPLVKDDLHEEVQGLTDKEIDMILASYDDKLFAQWRGLRINEAMSLTEEHVDFQHNTLIVPSEIAKNRKQREIPISREITKRLKQLAAETEQYFGEGSRIFMNAYGDDFTADAFRKRLNRLKQKLNIPKLHPHMFRHTFARNYILNDGDVFTLQKILDHADNTLGIICDAIVVVIANQLASKSIHNHMNIFFSITLQPFFRFFEFSLDFLPA</sequence>
<dbReference type="GO" id="GO:0003677">
    <property type="term" value="F:DNA binding"/>
    <property type="evidence" value="ECO:0007669"/>
    <property type="project" value="UniProtKB-UniRule"/>
</dbReference>
<dbReference type="Gene3D" id="1.10.443.10">
    <property type="entry name" value="Intergrase catalytic core"/>
    <property type="match status" value="1"/>
</dbReference>
<dbReference type="PANTHER" id="PTHR30349">
    <property type="entry name" value="PHAGE INTEGRASE-RELATED"/>
    <property type="match status" value="1"/>
</dbReference>
<dbReference type="SUPFAM" id="SSF56349">
    <property type="entry name" value="DNA breaking-rejoining enzymes"/>
    <property type="match status" value="1"/>
</dbReference>
<evidence type="ECO:0000256" key="2">
    <source>
        <dbReference type="ARBA" id="ARBA00023125"/>
    </source>
</evidence>
<keyword evidence="3" id="KW-0233">DNA recombination</keyword>
<dbReference type="InterPro" id="IPR010998">
    <property type="entry name" value="Integrase_recombinase_N"/>
</dbReference>
<evidence type="ECO:0000313" key="8">
    <source>
        <dbReference type="EMBL" id="NYE04418.1"/>
    </source>
</evidence>
<dbReference type="GO" id="GO:0015074">
    <property type="term" value="P:DNA integration"/>
    <property type="evidence" value="ECO:0007669"/>
    <property type="project" value="InterPro"/>
</dbReference>
<feature type="domain" description="Core-binding (CB)" evidence="7">
    <location>
        <begin position="31"/>
        <end position="130"/>
    </location>
</feature>
<proteinExistence type="inferred from homology"/>
<dbReference type="Pfam" id="PF00589">
    <property type="entry name" value="Phage_integrase"/>
    <property type="match status" value="1"/>
</dbReference>
<evidence type="ECO:0000256" key="3">
    <source>
        <dbReference type="ARBA" id="ARBA00023172"/>
    </source>
</evidence>
<evidence type="ECO:0000256" key="1">
    <source>
        <dbReference type="ARBA" id="ARBA00008857"/>
    </source>
</evidence>
<reference evidence="9" key="1">
    <citation type="submission" date="2020-07" db="EMBL/GenBank/DDBJ databases">
        <authorList>
            <person name="Partida-Martinez L."/>
            <person name="Huntemann M."/>
            <person name="Clum A."/>
            <person name="Wang J."/>
            <person name="Palaniappan K."/>
            <person name="Ritter S."/>
            <person name="Chen I.-M."/>
            <person name="Stamatis D."/>
            <person name="Reddy T."/>
            <person name="O'Malley R."/>
            <person name="Daum C."/>
            <person name="Shapiro N."/>
            <person name="Ivanova N."/>
            <person name="Kyrpides N."/>
            <person name="Woyke T."/>
        </authorList>
    </citation>
    <scope>NUCLEOTIDE SEQUENCE [LARGE SCALE GENOMIC DNA]</scope>
    <source>
        <strain evidence="9">AT2.8</strain>
    </source>
</reference>
<keyword evidence="2 4" id="KW-0238">DNA-binding</keyword>
<dbReference type="InterPro" id="IPR011010">
    <property type="entry name" value="DNA_brk_join_enz"/>
</dbReference>
<dbReference type="InterPro" id="IPR050090">
    <property type="entry name" value="Tyrosine_recombinase_XerCD"/>
</dbReference>
<evidence type="ECO:0000259" key="7">
    <source>
        <dbReference type="PROSITE" id="PS51900"/>
    </source>
</evidence>
<feature type="domain" description="Tyr recombinase" evidence="6">
    <location>
        <begin position="144"/>
        <end position="326"/>
    </location>
</feature>
<feature type="region of interest" description="Disordered" evidence="5">
    <location>
        <begin position="1"/>
        <end position="26"/>
    </location>
</feature>
<comment type="caution">
    <text evidence="8">The sequence shown here is derived from an EMBL/GenBank/DDBJ whole genome shotgun (WGS) entry which is preliminary data.</text>
</comment>
<evidence type="ECO:0000313" key="9">
    <source>
        <dbReference type="Proteomes" id="UP000548423"/>
    </source>
</evidence>
<organism evidence="8 9">
    <name type="scientific">Neobacillus niacini</name>
    <dbReference type="NCBI Taxonomy" id="86668"/>
    <lineage>
        <taxon>Bacteria</taxon>
        <taxon>Bacillati</taxon>
        <taxon>Bacillota</taxon>
        <taxon>Bacilli</taxon>
        <taxon>Bacillales</taxon>
        <taxon>Bacillaceae</taxon>
        <taxon>Neobacillus</taxon>
    </lineage>
</organism>
<dbReference type="EMBL" id="JACCBX010000002">
    <property type="protein sequence ID" value="NYE04418.1"/>
    <property type="molecule type" value="Genomic_DNA"/>
</dbReference>
<dbReference type="Gene3D" id="1.10.150.130">
    <property type="match status" value="1"/>
</dbReference>
<protein>
    <submittedName>
        <fullName evidence="8">Integrase/recombinase XerD</fullName>
    </submittedName>
</protein>
<dbReference type="PROSITE" id="PS51898">
    <property type="entry name" value="TYR_RECOMBINASE"/>
    <property type="match status" value="1"/>
</dbReference>
<dbReference type="InterPro" id="IPR025269">
    <property type="entry name" value="SAM-like_dom"/>
</dbReference>
<dbReference type="GO" id="GO:0006310">
    <property type="term" value="P:DNA recombination"/>
    <property type="evidence" value="ECO:0007669"/>
    <property type="project" value="UniProtKB-KW"/>
</dbReference>
<evidence type="ECO:0000256" key="4">
    <source>
        <dbReference type="PROSITE-ProRule" id="PRU01248"/>
    </source>
</evidence>
<dbReference type="AlphaFoldDB" id="A0A852TAB7"/>
<name>A0A852TAB7_9BACI</name>
<dbReference type="InterPro" id="IPR002104">
    <property type="entry name" value="Integrase_catalytic"/>
</dbReference>
<dbReference type="InterPro" id="IPR013762">
    <property type="entry name" value="Integrase-like_cat_sf"/>
</dbReference>
<comment type="similarity">
    <text evidence="1">Belongs to the 'phage' integrase family.</text>
</comment>
<evidence type="ECO:0000256" key="5">
    <source>
        <dbReference type="SAM" id="MobiDB-lite"/>
    </source>
</evidence>
<gene>
    <name evidence="8" type="ORF">F4694_001162</name>
</gene>
<dbReference type="InterPro" id="IPR044068">
    <property type="entry name" value="CB"/>
</dbReference>
<dbReference type="Pfam" id="PF13102">
    <property type="entry name" value="Phage_int_SAM_5"/>
    <property type="match status" value="1"/>
</dbReference>
<dbReference type="PANTHER" id="PTHR30349:SF41">
    <property type="entry name" value="INTEGRASE_RECOMBINASE PROTEIN MJ0367-RELATED"/>
    <property type="match status" value="1"/>
</dbReference>